<dbReference type="EMBL" id="SWVK01000006">
    <property type="protein sequence ID" value="NFN34734.1"/>
    <property type="molecule type" value="Genomic_DNA"/>
</dbReference>
<evidence type="ECO:0000313" key="3">
    <source>
        <dbReference type="Proteomes" id="UP000473681"/>
    </source>
</evidence>
<gene>
    <name evidence="1" type="ORF">FC774_06045</name>
    <name evidence="2" type="ORF">FDB51_06200</name>
</gene>
<comment type="caution">
    <text evidence="1">The sequence shown here is derived from an EMBL/GenBank/DDBJ whole genome shotgun (WGS) entry which is preliminary data.</text>
</comment>
<organism evidence="1 4">
    <name type="scientific">Clostridium botulinum</name>
    <dbReference type="NCBI Taxonomy" id="1491"/>
    <lineage>
        <taxon>Bacteria</taxon>
        <taxon>Bacillati</taxon>
        <taxon>Bacillota</taxon>
        <taxon>Clostridia</taxon>
        <taxon>Eubacteriales</taxon>
        <taxon>Clostridiaceae</taxon>
        <taxon>Clostridium</taxon>
    </lineage>
</organism>
<name>A0A0L9Y9J7_CLOBO</name>
<dbReference type="Proteomes" id="UP000476820">
    <property type="component" value="Unassembled WGS sequence"/>
</dbReference>
<proteinExistence type="predicted"/>
<reference evidence="3 4" key="1">
    <citation type="submission" date="2019-04" db="EMBL/GenBank/DDBJ databases">
        <title>Genome sequencing of Clostridium botulinum Groups I-IV and Clostridium butyricum.</title>
        <authorList>
            <person name="Brunt J."/>
            <person name="Van Vliet A.H.M."/>
            <person name="Stringer S.C."/>
            <person name="Carter A.T."/>
            <person name="Peck M.W."/>
        </authorList>
    </citation>
    <scope>NUCLEOTIDE SEQUENCE [LARGE SCALE GENOMIC DNA]</scope>
    <source>
        <strain evidence="1 4">1605</strain>
        <strain evidence="2 3">CB-K-33E</strain>
    </source>
</reference>
<dbReference type="RefSeq" id="WP_053342190.1">
    <property type="nucleotide sequence ID" value="NZ_JACBBZ010000002.1"/>
</dbReference>
<dbReference type="Proteomes" id="UP000473681">
    <property type="component" value="Unassembled WGS sequence"/>
</dbReference>
<evidence type="ECO:0000313" key="4">
    <source>
        <dbReference type="Proteomes" id="UP000476820"/>
    </source>
</evidence>
<evidence type="ECO:0000313" key="2">
    <source>
        <dbReference type="EMBL" id="NFN34734.1"/>
    </source>
</evidence>
<dbReference type="OrthoDB" id="1912669at2"/>
<sequence length="105" mass="11696">MKIKNFLIAFLISTIALTQIPKAIFISDVYKQGIYDISEALQFDATAKLLTPQNVTSLSIIDSNGNQKFFKRFDTRDEIINLGTIKDGDIISIIGKGEIAITRTQ</sequence>
<dbReference type="AlphaFoldDB" id="A0A0L9Y9J7"/>
<dbReference type="EMBL" id="SWOV01000011">
    <property type="protein sequence ID" value="NFF87434.1"/>
    <property type="molecule type" value="Genomic_DNA"/>
</dbReference>
<accession>A0A0L9Y9J7</accession>
<evidence type="ECO:0000313" key="1">
    <source>
        <dbReference type="EMBL" id="NFF87434.1"/>
    </source>
</evidence>
<protein>
    <submittedName>
        <fullName evidence="1">Uncharacterized protein</fullName>
    </submittedName>
</protein>